<dbReference type="PANTHER" id="PTHR33969">
    <property type="entry name" value="SEGREGATION AND CONDENSATION PROTEIN A"/>
    <property type="match status" value="1"/>
</dbReference>
<dbReference type="EMBL" id="CP045273">
    <property type="protein sequence ID" value="QJX80111.1"/>
    <property type="molecule type" value="Genomic_DNA"/>
</dbReference>
<name>A0A6M6DYX9_PRIMG</name>
<dbReference type="PANTHER" id="PTHR33969:SF2">
    <property type="entry name" value="SEGREGATION AND CONDENSATION PROTEIN A"/>
    <property type="match status" value="1"/>
</dbReference>
<geneLocation type="plasmid" evidence="4">
    <name>pfdu301a</name>
</geneLocation>
<dbReference type="Pfam" id="PF02616">
    <property type="entry name" value="SMC_ScpA"/>
    <property type="match status" value="1"/>
</dbReference>
<dbReference type="Gene3D" id="6.10.250.2410">
    <property type="match status" value="1"/>
</dbReference>
<sequence>MENFIIKFDEFEGPLDLLIELIKKRELDIYDLPMSVITKDFINSIELMKENNIEVTAKFTAMASLLLKIKTQMLLPSSKEVDPRNILVKEIEEYEKYKSNLERIKELQFIEQKYFKRRKRDVAKKKKKGSILDVINSYNVIIRKKQLKERNMKLEELSKKLAESKFTIDDRMHYLKNLSGSIDVQKLFEDINDLEEMVVTFSALLELVKVQYFRVEVMNTQVMLIRKDL</sequence>
<dbReference type="RefSeq" id="WP_171778093.1">
    <property type="nucleotide sequence ID" value="NZ_CP045273.1"/>
</dbReference>
<evidence type="ECO:0000256" key="1">
    <source>
        <dbReference type="ARBA" id="ARBA00022829"/>
    </source>
</evidence>
<dbReference type="Proteomes" id="UP000501076">
    <property type="component" value="Plasmid pFDU301A"/>
</dbReference>
<keyword evidence="1" id="KW-0159">Chromosome partition</keyword>
<evidence type="ECO:0000313" key="4">
    <source>
        <dbReference type="Proteomes" id="UP000501076"/>
    </source>
</evidence>
<protein>
    <recommendedName>
        <fullName evidence="2">Segregation and condensation protein A</fullName>
    </recommendedName>
</protein>
<evidence type="ECO:0000256" key="2">
    <source>
        <dbReference type="ARBA" id="ARBA00044777"/>
    </source>
</evidence>
<proteinExistence type="predicted"/>
<organism evidence="3 4">
    <name type="scientific">Priestia megaterium</name>
    <name type="common">Bacillus megaterium</name>
    <dbReference type="NCBI Taxonomy" id="1404"/>
    <lineage>
        <taxon>Bacteria</taxon>
        <taxon>Bacillati</taxon>
        <taxon>Bacillota</taxon>
        <taxon>Bacilli</taxon>
        <taxon>Bacillales</taxon>
        <taxon>Bacillaceae</taxon>
        <taxon>Priestia</taxon>
    </lineage>
</organism>
<dbReference type="AlphaFoldDB" id="A0A6M6DYX9"/>
<dbReference type="InterPro" id="IPR003768">
    <property type="entry name" value="ScpA"/>
</dbReference>
<reference evidence="3 4" key="1">
    <citation type="submission" date="2019-10" db="EMBL/GenBank/DDBJ databases">
        <title>Complete genome sequences for adaption low water activity.</title>
        <authorList>
            <person name="Zhao L."/>
            <person name="Zhong J."/>
        </authorList>
    </citation>
    <scope>NUCLEOTIDE SEQUENCE [LARGE SCALE GENOMIC DNA]</scope>
    <source>
        <strain evidence="3 4">FDU301</strain>
        <plasmid evidence="4">pfdu301a</plasmid>
    </source>
</reference>
<gene>
    <name evidence="3" type="ORF">FDZ14_28865</name>
</gene>
<evidence type="ECO:0000313" key="3">
    <source>
        <dbReference type="EMBL" id="QJX80111.1"/>
    </source>
</evidence>
<keyword evidence="3" id="KW-0614">Plasmid</keyword>
<accession>A0A6M6DYX9</accession>
<dbReference type="GO" id="GO:0007059">
    <property type="term" value="P:chromosome segregation"/>
    <property type="evidence" value="ECO:0007669"/>
    <property type="project" value="UniProtKB-KW"/>
</dbReference>